<evidence type="ECO:0000313" key="2">
    <source>
        <dbReference type="Proteomes" id="UP000796880"/>
    </source>
</evidence>
<evidence type="ECO:0000313" key="1">
    <source>
        <dbReference type="EMBL" id="KAF3440798.1"/>
    </source>
</evidence>
<proteinExistence type="predicted"/>
<gene>
    <name evidence="1" type="ORF">FNV43_RR19084</name>
</gene>
<sequence length="147" mass="17142">MEETINLLNENVMDLIRILGDPFSSYIKRKSREVWKPPDASLKDSKATLAMVLKDDSRRVIHLDTKYEEARTPLKVEMNAFPWALQVAMTKPWSKIQWSSNAQLCIAEINSVHDLHDWNTTYMTLLCKQSLKAKGWPLEWNERPLID</sequence>
<comment type="caution">
    <text evidence="1">The sequence shown here is derived from an EMBL/GenBank/DDBJ whole genome shotgun (WGS) entry which is preliminary data.</text>
</comment>
<dbReference type="EMBL" id="VOIH02000008">
    <property type="protein sequence ID" value="KAF3440798.1"/>
    <property type="molecule type" value="Genomic_DNA"/>
</dbReference>
<accession>A0A8K0E4Z7</accession>
<protein>
    <submittedName>
        <fullName evidence="1">Uncharacterized protein</fullName>
    </submittedName>
</protein>
<dbReference type="Proteomes" id="UP000796880">
    <property type="component" value="Unassembled WGS sequence"/>
</dbReference>
<name>A0A8K0E4Z7_9ROSA</name>
<organism evidence="1 2">
    <name type="scientific">Rhamnella rubrinervis</name>
    <dbReference type="NCBI Taxonomy" id="2594499"/>
    <lineage>
        <taxon>Eukaryota</taxon>
        <taxon>Viridiplantae</taxon>
        <taxon>Streptophyta</taxon>
        <taxon>Embryophyta</taxon>
        <taxon>Tracheophyta</taxon>
        <taxon>Spermatophyta</taxon>
        <taxon>Magnoliopsida</taxon>
        <taxon>eudicotyledons</taxon>
        <taxon>Gunneridae</taxon>
        <taxon>Pentapetalae</taxon>
        <taxon>rosids</taxon>
        <taxon>fabids</taxon>
        <taxon>Rosales</taxon>
        <taxon>Rhamnaceae</taxon>
        <taxon>rhamnoid group</taxon>
        <taxon>Rhamneae</taxon>
        <taxon>Rhamnella</taxon>
    </lineage>
</organism>
<reference evidence="1" key="1">
    <citation type="submission" date="2020-03" db="EMBL/GenBank/DDBJ databases">
        <title>A high-quality chromosome-level genome assembly of a woody plant with both climbing and erect habits, Rhamnella rubrinervis.</title>
        <authorList>
            <person name="Lu Z."/>
            <person name="Yang Y."/>
            <person name="Zhu X."/>
            <person name="Sun Y."/>
        </authorList>
    </citation>
    <scope>NUCLEOTIDE SEQUENCE</scope>
    <source>
        <strain evidence="1">BYM</strain>
        <tissue evidence="1">Leaf</tissue>
    </source>
</reference>
<dbReference type="AlphaFoldDB" id="A0A8K0E4Z7"/>
<keyword evidence="2" id="KW-1185">Reference proteome</keyword>